<keyword evidence="1" id="KW-1133">Transmembrane helix</keyword>
<evidence type="ECO:0000313" key="2">
    <source>
        <dbReference type="EMBL" id="MFM1722382.1"/>
    </source>
</evidence>
<protein>
    <submittedName>
        <fullName evidence="2">Uncharacterized protein</fullName>
    </submittedName>
</protein>
<keyword evidence="3" id="KW-1185">Reference proteome</keyword>
<feature type="transmembrane region" description="Helical" evidence="1">
    <location>
        <begin position="26"/>
        <end position="49"/>
    </location>
</feature>
<accession>A0ABW9FA21</accession>
<keyword evidence="1" id="KW-0472">Membrane</keyword>
<comment type="caution">
    <text evidence="2">The sequence shown here is derived from an EMBL/GenBank/DDBJ whole genome shotgun (WGS) entry which is preliminary data.</text>
</comment>
<dbReference type="Proteomes" id="UP001629745">
    <property type="component" value="Unassembled WGS sequence"/>
</dbReference>
<evidence type="ECO:0000313" key="3">
    <source>
        <dbReference type="Proteomes" id="UP001629745"/>
    </source>
</evidence>
<gene>
    <name evidence="2" type="ORF">ABEU20_000936</name>
</gene>
<keyword evidence="1" id="KW-0812">Transmembrane</keyword>
<reference evidence="2 3" key="1">
    <citation type="submission" date="2023-11" db="EMBL/GenBank/DDBJ databases">
        <authorList>
            <person name="Val-Calvo J."/>
            <person name="Scortti M."/>
            <person name="Vazquez-Boland J."/>
        </authorList>
    </citation>
    <scope>NUCLEOTIDE SEQUENCE [LARGE SCALE GENOMIC DNA]</scope>
    <source>
        <strain evidence="2 3">PAM 2766</strain>
    </source>
</reference>
<organism evidence="2 3">
    <name type="scientific">Rhodococcus parequi</name>
    <dbReference type="NCBI Taxonomy" id="3137122"/>
    <lineage>
        <taxon>Bacteria</taxon>
        <taxon>Bacillati</taxon>
        <taxon>Actinomycetota</taxon>
        <taxon>Actinomycetes</taxon>
        <taxon>Mycobacteriales</taxon>
        <taxon>Nocardiaceae</taxon>
        <taxon>Rhodococcus</taxon>
    </lineage>
</organism>
<dbReference type="EMBL" id="JBDLNV010000001">
    <property type="protein sequence ID" value="MFM1722382.1"/>
    <property type="molecule type" value="Genomic_DNA"/>
</dbReference>
<proteinExistence type="predicted"/>
<sequence>MSDRVVIAAGRSVRGSVSHEASTGSVAAWALVLGTLAALPGLVALGVGLAVADVLVVSAVTCGALAAAAAMVGGFPRERENVRRSLQR</sequence>
<evidence type="ECO:0000256" key="1">
    <source>
        <dbReference type="SAM" id="Phobius"/>
    </source>
</evidence>
<dbReference type="RefSeq" id="WP_420162939.1">
    <property type="nucleotide sequence ID" value="NZ_JBDLNV010000001.1"/>
</dbReference>
<feature type="transmembrane region" description="Helical" evidence="1">
    <location>
        <begin position="55"/>
        <end position="75"/>
    </location>
</feature>
<name>A0ABW9FA21_9NOCA</name>